<dbReference type="RefSeq" id="WP_121977833.1">
    <property type="nucleotide sequence ID" value="NZ_JBHTLH010000005.1"/>
</dbReference>
<reference evidence="3" key="1">
    <citation type="journal article" date="2019" name="Int. J. Syst. Evol. Microbiol.">
        <title>The Global Catalogue of Microorganisms (GCM) 10K type strain sequencing project: providing services to taxonomists for standard genome sequencing and annotation.</title>
        <authorList>
            <consortium name="The Broad Institute Genomics Platform"/>
            <consortium name="The Broad Institute Genome Sequencing Center for Infectious Disease"/>
            <person name="Wu L."/>
            <person name="Ma J."/>
        </authorList>
    </citation>
    <scope>NUCLEOTIDE SEQUENCE [LARGE SCALE GENOMIC DNA]</scope>
    <source>
        <strain evidence="3">CCUG 71848</strain>
    </source>
</reference>
<accession>A0ABW3PM36</accession>
<name>A0ABW3PM36_9LACO</name>
<gene>
    <name evidence="2" type="ORF">ACFQ22_02480</name>
</gene>
<keyword evidence="3" id="KW-1185">Reference proteome</keyword>
<evidence type="ECO:0000259" key="1">
    <source>
        <dbReference type="Pfam" id="PF08874"/>
    </source>
</evidence>
<dbReference type="InterPro" id="IPR014973">
    <property type="entry name" value="DUF1835"/>
</dbReference>
<dbReference type="Pfam" id="PF08874">
    <property type="entry name" value="DUF1835"/>
    <property type="match status" value="1"/>
</dbReference>
<feature type="domain" description="DUF1835" evidence="1">
    <location>
        <begin position="3"/>
        <end position="121"/>
    </location>
</feature>
<dbReference type="EMBL" id="JBHTLH010000005">
    <property type="protein sequence ID" value="MFD1124231.1"/>
    <property type="molecule type" value="Genomic_DNA"/>
</dbReference>
<evidence type="ECO:0000313" key="2">
    <source>
        <dbReference type="EMBL" id="MFD1124231.1"/>
    </source>
</evidence>
<comment type="caution">
    <text evidence="2">The sequence shown here is derived from an EMBL/GenBank/DDBJ whole genome shotgun (WGS) entry which is preliminary data.</text>
</comment>
<protein>
    <submittedName>
        <fullName evidence="2">DUF1835 domain-containing protein</fullName>
    </submittedName>
</protein>
<dbReference type="Proteomes" id="UP001597156">
    <property type="component" value="Unassembled WGS sequence"/>
</dbReference>
<proteinExistence type="predicted"/>
<evidence type="ECO:0000313" key="3">
    <source>
        <dbReference type="Proteomes" id="UP001597156"/>
    </source>
</evidence>
<organism evidence="2 3">
    <name type="scientific">Lentilactobacillus raoultii</name>
    <dbReference type="NCBI Taxonomy" id="1987503"/>
    <lineage>
        <taxon>Bacteria</taxon>
        <taxon>Bacillati</taxon>
        <taxon>Bacillota</taxon>
        <taxon>Bacilli</taxon>
        <taxon>Lactobacillales</taxon>
        <taxon>Lactobacillaceae</taxon>
        <taxon>Lentilactobacillus</taxon>
    </lineage>
</organism>
<sequence length="171" mass="20038">MPVEVTFDSLFGRTLQDYYQTKGIKQRVVTLPLMLDLGKMTGTNMVSNRASFFKMLSQNIEDHSYEEILQEIRDHLYFLNVLIQAGESFRVWWTNQAADYCGFVWLCDRLKAVDNRVEQIKVPTVFPLQDTLREVDEGLSGLLPEHIDKLDLLDRLQSVPQQVRKDYSYLW</sequence>